<accession>A0ABP7X4I8</accession>
<dbReference type="Proteomes" id="UP001500392">
    <property type="component" value="Unassembled WGS sequence"/>
</dbReference>
<keyword evidence="2" id="KW-1185">Reference proteome</keyword>
<dbReference type="RefSeq" id="WP_344938289.1">
    <property type="nucleotide sequence ID" value="NZ_BAABDM010000010.1"/>
</dbReference>
<dbReference type="Gene3D" id="3.40.1500.20">
    <property type="match status" value="1"/>
</dbReference>
<evidence type="ECO:0000313" key="2">
    <source>
        <dbReference type="Proteomes" id="UP001500392"/>
    </source>
</evidence>
<comment type="caution">
    <text evidence="1">The sequence shown here is derived from an EMBL/GenBank/DDBJ whole genome shotgun (WGS) entry which is preliminary data.</text>
</comment>
<evidence type="ECO:0000313" key="1">
    <source>
        <dbReference type="EMBL" id="GAA4104605.1"/>
    </source>
</evidence>
<reference evidence="2" key="1">
    <citation type="journal article" date="2019" name="Int. J. Syst. Evol. Microbiol.">
        <title>The Global Catalogue of Microorganisms (GCM) 10K type strain sequencing project: providing services to taxonomists for standard genome sequencing and annotation.</title>
        <authorList>
            <consortium name="The Broad Institute Genomics Platform"/>
            <consortium name="The Broad Institute Genome Sequencing Center for Infectious Disease"/>
            <person name="Wu L."/>
            <person name="Ma J."/>
        </authorList>
    </citation>
    <scope>NUCLEOTIDE SEQUENCE [LARGE SCALE GENOMIC DNA]</scope>
    <source>
        <strain evidence="2">JCM 17304</strain>
    </source>
</reference>
<organism evidence="1 2">
    <name type="scientific">Zhongshania borealis</name>
    <dbReference type="NCBI Taxonomy" id="889488"/>
    <lineage>
        <taxon>Bacteria</taxon>
        <taxon>Pseudomonadati</taxon>
        <taxon>Pseudomonadota</taxon>
        <taxon>Gammaproteobacteria</taxon>
        <taxon>Cellvibrionales</taxon>
        <taxon>Spongiibacteraceae</taxon>
        <taxon>Zhongshania</taxon>
    </lineage>
</organism>
<dbReference type="EMBL" id="BAABDM010000010">
    <property type="protein sequence ID" value="GAA4104605.1"/>
    <property type="molecule type" value="Genomic_DNA"/>
</dbReference>
<sequence length="248" mass="27442">MSMSLPKALHEKVLKAIVERFDLVEDLAEDGGPFLPLNSHIPMHEGSVGYMRRFTGSPMFQVVTSSIVVPALQLDSHMVFAFTPSDSAVPHFTVDSVCAGEHHAFHLDLIPRMDLGSQLTYMNEVFLPLTESWERGSAIEGLSRAHLSPRQLGIMSPWMLANRATESAFVEIGSVVDDYLNHWFGLVENGISTEALNGLSASELIERDRRNKFAIFNADVDPVWQRIAPLVGNEAAEKQIETLRAVSA</sequence>
<gene>
    <name evidence="1" type="ORF">GCM10022414_33620</name>
</gene>
<name>A0ABP7X4I8_9GAMM</name>
<proteinExistence type="predicted"/>
<protein>
    <submittedName>
        <fullName evidence="1">Uncharacterized protein</fullName>
    </submittedName>
</protein>